<dbReference type="NCBIfam" id="TIGR03032">
    <property type="entry name" value="TIGR03032 family protein"/>
    <property type="match status" value="1"/>
</dbReference>
<protein>
    <submittedName>
        <fullName evidence="2">TIGR03032 family protein</fullName>
    </submittedName>
</protein>
<dbReference type="Proteomes" id="UP001202550">
    <property type="component" value="Unassembled WGS sequence"/>
</dbReference>
<evidence type="ECO:0000313" key="3">
    <source>
        <dbReference type="Proteomes" id="UP001202550"/>
    </source>
</evidence>
<name>A0ABT0M3T5_9RHOB</name>
<evidence type="ECO:0000313" key="2">
    <source>
        <dbReference type="EMBL" id="MCL1629532.1"/>
    </source>
</evidence>
<gene>
    <name evidence="2" type="ORF">M3N55_12395</name>
</gene>
<dbReference type="SUPFAM" id="SSF63829">
    <property type="entry name" value="Calcium-dependent phosphotriesterase"/>
    <property type="match status" value="1"/>
</dbReference>
<proteinExistence type="predicted"/>
<feature type="domain" description="Conserved hypothetical protein CHP03032" evidence="1">
    <location>
        <begin position="17"/>
        <end position="332"/>
    </location>
</feature>
<dbReference type="RefSeq" id="WP_249059542.1">
    <property type="nucleotide sequence ID" value="NZ_JALZWP010000012.1"/>
</dbReference>
<accession>A0ABT0M3T5</accession>
<comment type="caution">
    <text evidence="2">The sequence shown here is derived from an EMBL/GenBank/DDBJ whole genome shotgun (WGS) entry which is preliminary data.</text>
</comment>
<evidence type="ECO:0000259" key="1">
    <source>
        <dbReference type="Pfam" id="PF16261"/>
    </source>
</evidence>
<sequence length="356" mass="39625">MTEQTKPALEFHGSRLFTTWLAQTKVSLAMTTYQAGKVFLLGLQPDGRLSVFERTFERPMGLGVGQGRFWMSSIHQLWRFENFLDEGETRDGYDTLYVPVTGHTTGDLDIHDIHEDAGGKPVFVATRFNCLATLAERGSFREVWRPPFIDRLAAEDRCHLNGLAMKGGQPAFVTCLSRTNVFEGWREKRRDGGVVLEVPTGEVIAQGLSMPHSPRFYQGTLWMLQAGTGEFGRIDLATGKFEPVCFLPGFTRGLAFVGDYAVIGLSRPRENRTFEGLALNERLDAEGVSAQCAICVVNLRTGDIEHRLEIGGIIEEIYDVNLLPGVIRPMALGFRNDEIRFAVKPEALPDPTGPMN</sequence>
<dbReference type="InterPro" id="IPR017481">
    <property type="entry name" value="CHP03032"/>
</dbReference>
<dbReference type="Pfam" id="PF16261">
    <property type="entry name" value="DUF4915"/>
    <property type="match status" value="1"/>
</dbReference>
<dbReference type="EMBL" id="JALZWP010000012">
    <property type="protein sequence ID" value="MCL1629532.1"/>
    <property type="molecule type" value="Genomic_DNA"/>
</dbReference>
<organism evidence="2 3">
    <name type="scientific">Roseinatronobacter domitianus</name>
    <dbReference type="NCBI Taxonomy" id="2940293"/>
    <lineage>
        <taxon>Bacteria</taxon>
        <taxon>Pseudomonadati</taxon>
        <taxon>Pseudomonadota</taxon>
        <taxon>Alphaproteobacteria</taxon>
        <taxon>Rhodobacterales</taxon>
        <taxon>Paracoccaceae</taxon>
        <taxon>Roseinatronobacter</taxon>
    </lineage>
</organism>
<reference evidence="2 3" key="1">
    <citation type="submission" date="2022-05" db="EMBL/GenBank/DDBJ databases">
        <title>Seasonal and diel survey of microbial diversity of the Tyrrhenian coast.</title>
        <authorList>
            <person name="Gattoni G."/>
            <person name="Corral P."/>
        </authorList>
    </citation>
    <scope>NUCLEOTIDE SEQUENCE [LARGE SCALE GENOMIC DNA]</scope>
    <source>
        <strain evidence="2 3">V10</strain>
    </source>
</reference>
<keyword evidence="3" id="KW-1185">Reference proteome</keyword>